<comment type="caution">
    <text evidence="2">The sequence shown here is derived from an EMBL/GenBank/DDBJ whole genome shotgun (WGS) entry which is preliminary data.</text>
</comment>
<feature type="compositionally biased region" description="Low complexity" evidence="1">
    <location>
        <begin position="74"/>
        <end position="106"/>
    </location>
</feature>
<feature type="compositionally biased region" description="Basic and acidic residues" evidence="1">
    <location>
        <begin position="24"/>
        <end position="33"/>
    </location>
</feature>
<dbReference type="EMBL" id="JAEHOE010000188">
    <property type="protein sequence ID" value="KAG2483134.1"/>
    <property type="molecule type" value="Genomic_DNA"/>
</dbReference>
<feature type="compositionally biased region" description="Low complexity" evidence="1">
    <location>
        <begin position="38"/>
        <end position="57"/>
    </location>
</feature>
<dbReference type="Proteomes" id="UP000612055">
    <property type="component" value="Unassembled WGS sequence"/>
</dbReference>
<keyword evidence="3" id="KW-1185">Reference proteome</keyword>
<proteinExistence type="predicted"/>
<reference evidence="2" key="1">
    <citation type="journal article" date="2020" name="bioRxiv">
        <title>Comparative genomics of Chlamydomonas.</title>
        <authorList>
            <person name="Craig R.J."/>
            <person name="Hasan A.R."/>
            <person name="Ness R.W."/>
            <person name="Keightley P.D."/>
        </authorList>
    </citation>
    <scope>NUCLEOTIDE SEQUENCE</scope>
    <source>
        <strain evidence="2">CCAP 11/70</strain>
    </source>
</reference>
<protein>
    <submittedName>
        <fullName evidence="2">Uncharacterized protein</fullName>
    </submittedName>
</protein>
<dbReference type="AlphaFoldDB" id="A0A835XGV3"/>
<accession>A0A835XGV3</accession>
<evidence type="ECO:0000256" key="1">
    <source>
        <dbReference type="SAM" id="MobiDB-lite"/>
    </source>
</evidence>
<sequence>MTQPGGPPLLRGAYRTRALGGLGDSRRRFHAAETEQDVAGGDLDATATAAAGGSSSPRPRRQRSAVAEGHRPAAAHIGAAAAAGATASAGASVPRPVAAAGAAAAALSHTPKAAAGGRPHATAPHDAQTDYGEGVYEIIDRESTEDCLAGRQAHGAMVHRPKPTFGCPPRRRSGASEASK</sequence>
<evidence type="ECO:0000313" key="2">
    <source>
        <dbReference type="EMBL" id="KAG2483134.1"/>
    </source>
</evidence>
<name>A0A835XGV3_9CHLO</name>
<organism evidence="2 3">
    <name type="scientific">Edaphochlamys debaryana</name>
    <dbReference type="NCBI Taxonomy" id="47281"/>
    <lineage>
        <taxon>Eukaryota</taxon>
        <taxon>Viridiplantae</taxon>
        <taxon>Chlorophyta</taxon>
        <taxon>core chlorophytes</taxon>
        <taxon>Chlorophyceae</taxon>
        <taxon>CS clade</taxon>
        <taxon>Chlamydomonadales</taxon>
        <taxon>Chlamydomonadales incertae sedis</taxon>
        <taxon>Edaphochlamys</taxon>
    </lineage>
</organism>
<feature type="region of interest" description="Disordered" evidence="1">
    <location>
        <begin position="150"/>
        <end position="180"/>
    </location>
</feature>
<feature type="region of interest" description="Disordered" evidence="1">
    <location>
        <begin position="21"/>
        <end position="134"/>
    </location>
</feature>
<gene>
    <name evidence="2" type="ORF">HYH03_017980</name>
</gene>
<evidence type="ECO:0000313" key="3">
    <source>
        <dbReference type="Proteomes" id="UP000612055"/>
    </source>
</evidence>